<dbReference type="OrthoDB" id="5353153at2"/>
<comment type="caution">
    <text evidence="1">The sequence shown here is derived from an EMBL/GenBank/DDBJ whole genome shotgun (WGS) entry which is preliminary data.</text>
</comment>
<dbReference type="Proteomes" id="UP000005017">
    <property type="component" value="Unassembled WGS sequence"/>
</dbReference>
<sequence length="277" mass="32000">MGFDISYHPIRQDQMNSWFFQPLKALQNGDDSVIQDIIQKQPETFFAEKYSYVLQSIVNQLDLPSEKGLLYGMAVISGLFTRYQYIRGTAYSFLLEKHPEMEKYCSPWSSFLPDWVKAPIHSRIEENYSSGIYMNPDQVKALLSDYENDETIHEILKDFFATNLEVFLLALQEASDTNSGLMEATEIIEVDPFDINKSTCYSDIRFCDPKGAYVYHDVAIAQFKELTGMEEKEILQKIVSQEIIYQKSATDIPDTTKQTSSAPEKKKGFFSRLFKRK</sequence>
<dbReference type="STRING" id="679192.HMPREF9013_1412"/>
<name>D2MLQ8_9FIRM</name>
<dbReference type="AlphaFoldDB" id="D2MLQ8"/>
<evidence type="ECO:0000313" key="1">
    <source>
        <dbReference type="EMBL" id="EFC06467.1"/>
    </source>
</evidence>
<organism evidence="1 2">
    <name type="scientific">Bulleidia extructa W1219</name>
    <dbReference type="NCBI Taxonomy" id="679192"/>
    <lineage>
        <taxon>Bacteria</taxon>
        <taxon>Bacillati</taxon>
        <taxon>Bacillota</taxon>
        <taxon>Erysipelotrichia</taxon>
        <taxon>Erysipelotrichales</taxon>
        <taxon>Erysipelotrichaceae</taxon>
        <taxon>Bulleidia</taxon>
    </lineage>
</organism>
<keyword evidence="2" id="KW-1185">Reference proteome</keyword>
<protein>
    <submittedName>
        <fullName evidence="1">Uncharacterized protein</fullName>
    </submittedName>
</protein>
<dbReference type="RefSeq" id="WP_006626329.1">
    <property type="nucleotide sequence ID" value="NZ_ADFR01000001.1"/>
</dbReference>
<reference evidence="2" key="1">
    <citation type="submission" date="2009-12" db="EMBL/GenBank/DDBJ databases">
        <title>Sequence of Clostridiales genomosp. BVAB3 str. UPII9-5.</title>
        <authorList>
            <person name="Madupu R."/>
            <person name="Durkin A.S."/>
            <person name="Torralba M."/>
            <person name="Methe B."/>
            <person name="Sutton G.G."/>
            <person name="Strausberg R.L."/>
            <person name="Nelson K.E."/>
        </authorList>
    </citation>
    <scope>NUCLEOTIDE SEQUENCE [LARGE SCALE GENOMIC DNA]</scope>
    <source>
        <strain evidence="2">W1219</strain>
    </source>
</reference>
<accession>D2MLQ8</accession>
<dbReference type="eggNOG" id="ENOG502Z7V3">
    <property type="taxonomic scope" value="Bacteria"/>
</dbReference>
<gene>
    <name evidence="1" type="ORF">HMPREF9013_1412</name>
</gene>
<proteinExistence type="predicted"/>
<evidence type="ECO:0000313" key="2">
    <source>
        <dbReference type="Proteomes" id="UP000005017"/>
    </source>
</evidence>
<dbReference type="EMBL" id="ADFR01000001">
    <property type="protein sequence ID" value="EFC06467.1"/>
    <property type="molecule type" value="Genomic_DNA"/>
</dbReference>